<accession>A0A835VKK2</accession>
<dbReference type="OrthoDB" id="64915at2759"/>
<evidence type="ECO:0000313" key="2">
    <source>
        <dbReference type="Proteomes" id="UP000639772"/>
    </source>
</evidence>
<sequence length="558" mass="61739">MVRTVESNGWVIRSFSVKPVRVCHSSLSQFDPQNQVSHAIFQVEIASWSNAVGPEEGSAGALHSDVPMVPLIILIKAQWQTLEFGFRTGGVSDREIFTGSSLGLLHSIYFCQFVHWAGEFDTEICDKLIFFQFPVVIHIETTICFFSQAGCSTLGYWVTVVHTYNSFADLPLILGEQGLVPMMGRHGGLSMQDVWMQSVSCQTFWGLYTASIHFYLGLHPLLPPARLQLQEENSDRGLNTLSGCSFSQDGVVRIALPGSMVLGSWCFNFNSLRFLGSVSLAESVMVSSETRFWVSWQGVVKMAQSDFDQKQNFVMAVVATFHRCRRLRGGHDQAGSTDKVMRWKVDCDVIIYNILDSAKAAADLARDFSLDVEYKFGDLGLDDIIKDDSIQAVAIVLAGQVQVRVGWVDVSTYIGAGQCGSVLMRVKPRSGSMRVRASQLVSLVLMRVDSCRKGSMLVGVGQRCRLMSERVDVVEACQHKLIDQLENGCAGVFVMAVSSPSPKIYWRVDGTKGTLQIERGVENGRHGYTGLTLKFLAGSVCHSGWPMSKNFPFIQWSA</sequence>
<dbReference type="Proteomes" id="UP000639772">
    <property type="component" value="Chromosome 1"/>
</dbReference>
<dbReference type="EMBL" id="JADCNM010000001">
    <property type="protein sequence ID" value="KAG0500363.1"/>
    <property type="molecule type" value="Genomic_DNA"/>
</dbReference>
<reference evidence="1 2" key="1">
    <citation type="journal article" date="2020" name="Nat. Food">
        <title>A phased Vanilla planifolia genome enables genetic improvement of flavour and production.</title>
        <authorList>
            <person name="Hasing T."/>
            <person name="Tang H."/>
            <person name="Brym M."/>
            <person name="Khazi F."/>
            <person name="Huang T."/>
            <person name="Chambers A.H."/>
        </authorList>
    </citation>
    <scope>NUCLEOTIDE SEQUENCE [LARGE SCALE GENOMIC DNA]</scope>
    <source>
        <tissue evidence="1">Leaf</tissue>
    </source>
</reference>
<comment type="caution">
    <text evidence="1">The sequence shown here is derived from an EMBL/GenBank/DDBJ whole genome shotgun (WGS) entry which is preliminary data.</text>
</comment>
<gene>
    <name evidence="1" type="ORF">HPP92_000435</name>
</gene>
<name>A0A835VKK2_VANPL</name>
<protein>
    <submittedName>
        <fullName evidence="1">Uncharacterized protein</fullName>
    </submittedName>
</protein>
<evidence type="ECO:0000313" key="1">
    <source>
        <dbReference type="EMBL" id="KAG0500363.1"/>
    </source>
</evidence>
<organism evidence="1 2">
    <name type="scientific">Vanilla planifolia</name>
    <name type="common">Vanilla</name>
    <dbReference type="NCBI Taxonomy" id="51239"/>
    <lineage>
        <taxon>Eukaryota</taxon>
        <taxon>Viridiplantae</taxon>
        <taxon>Streptophyta</taxon>
        <taxon>Embryophyta</taxon>
        <taxon>Tracheophyta</taxon>
        <taxon>Spermatophyta</taxon>
        <taxon>Magnoliopsida</taxon>
        <taxon>Liliopsida</taxon>
        <taxon>Asparagales</taxon>
        <taxon>Orchidaceae</taxon>
        <taxon>Vanilloideae</taxon>
        <taxon>Vanilleae</taxon>
        <taxon>Vanilla</taxon>
    </lineage>
</organism>
<dbReference type="AlphaFoldDB" id="A0A835VKK2"/>
<proteinExistence type="predicted"/>